<reference evidence="8" key="1">
    <citation type="journal article" date="2023" name="GigaByte">
        <title>Genome assembly of the bearded iris, Iris pallida Lam.</title>
        <authorList>
            <person name="Bruccoleri R.E."/>
            <person name="Oakeley E.J."/>
            <person name="Faust A.M.E."/>
            <person name="Altorfer M."/>
            <person name="Dessus-Babus S."/>
            <person name="Burckhardt D."/>
            <person name="Oertli M."/>
            <person name="Naumann U."/>
            <person name="Petersen F."/>
            <person name="Wong J."/>
        </authorList>
    </citation>
    <scope>NUCLEOTIDE SEQUENCE</scope>
    <source>
        <strain evidence="8">GSM-AAB239-AS_SAM_17_03QT</strain>
    </source>
</reference>
<dbReference type="InterPro" id="IPR001611">
    <property type="entry name" value="Leu-rich_rpt"/>
</dbReference>
<dbReference type="FunFam" id="3.80.10.10:FF:000400">
    <property type="entry name" value="Nuclear pore complex protein NUP107"/>
    <property type="match status" value="1"/>
</dbReference>
<dbReference type="InterPro" id="IPR053211">
    <property type="entry name" value="DNA_repair-toleration"/>
</dbReference>
<dbReference type="SUPFAM" id="SSF52058">
    <property type="entry name" value="L domain-like"/>
    <property type="match status" value="1"/>
</dbReference>
<reference evidence="8" key="2">
    <citation type="submission" date="2023-04" db="EMBL/GenBank/DDBJ databases">
        <authorList>
            <person name="Bruccoleri R.E."/>
            <person name="Oakeley E.J."/>
            <person name="Faust A.-M."/>
            <person name="Dessus-Babus S."/>
            <person name="Altorfer M."/>
            <person name="Burckhardt D."/>
            <person name="Oertli M."/>
            <person name="Naumann U."/>
            <person name="Petersen F."/>
            <person name="Wong J."/>
        </authorList>
    </citation>
    <scope>NUCLEOTIDE SEQUENCE</scope>
    <source>
        <strain evidence="8">GSM-AAB239-AS_SAM_17_03QT</strain>
        <tissue evidence="8">Leaf</tissue>
    </source>
</reference>
<evidence type="ECO:0000313" key="8">
    <source>
        <dbReference type="EMBL" id="KAJ6845190.1"/>
    </source>
</evidence>
<feature type="signal peptide" evidence="6">
    <location>
        <begin position="1"/>
        <end position="22"/>
    </location>
</feature>
<evidence type="ECO:0000256" key="5">
    <source>
        <dbReference type="ARBA" id="ARBA00023136"/>
    </source>
</evidence>
<evidence type="ECO:0000256" key="6">
    <source>
        <dbReference type="SAM" id="SignalP"/>
    </source>
</evidence>
<gene>
    <name evidence="8" type="ORF">M6B38_289115</name>
</gene>
<dbReference type="Proteomes" id="UP001140949">
    <property type="component" value="Unassembled WGS sequence"/>
</dbReference>
<evidence type="ECO:0000256" key="3">
    <source>
        <dbReference type="ARBA" id="ARBA00022729"/>
    </source>
</evidence>
<evidence type="ECO:0000259" key="7">
    <source>
        <dbReference type="Pfam" id="PF08263"/>
    </source>
</evidence>
<dbReference type="AlphaFoldDB" id="A0AAX6HVW2"/>
<dbReference type="InterPro" id="IPR013210">
    <property type="entry name" value="LRR_N_plant-typ"/>
</dbReference>
<dbReference type="Pfam" id="PF00560">
    <property type="entry name" value="LRR_1"/>
    <property type="match status" value="1"/>
</dbReference>
<dbReference type="PANTHER" id="PTHR48060">
    <property type="entry name" value="DNA DAMAGE-REPAIR/TOLERATION PROTEIN DRT100"/>
    <property type="match status" value="1"/>
</dbReference>
<feature type="domain" description="Leucine-rich repeat-containing N-terminal plant-type" evidence="7">
    <location>
        <begin position="27"/>
        <end position="64"/>
    </location>
</feature>
<organism evidence="8 9">
    <name type="scientific">Iris pallida</name>
    <name type="common">Sweet iris</name>
    <dbReference type="NCBI Taxonomy" id="29817"/>
    <lineage>
        <taxon>Eukaryota</taxon>
        <taxon>Viridiplantae</taxon>
        <taxon>Streptophyta</taxon>
        <taxon>Embryophyta</taxon>
        <taxon>Tracheophyta</taxon>
        <taxon>Spermatophyta</taxon>
        <taxon>Magnoliopsida</taxon>
        <taxon>Liliopsida</taxon>
        <taxon>Asparagales</taxon>
        <taxon>Iridaceae</taxon>
        <taxon>Iridoideae</taxon>
        <taxon>Irideae</taxon>
        <taxon>Iris</taxon>
    </lineage>
</organism>
<dbReference type="Pfam" id="PF08263">
    <property type="entry name" value="LRRNT_2"/>
    <property type="match status" value="1"/>
</dbReference>
<dbReference type="Gene3D" id="3.80.10.10">
    <property type="entry name" value="Ribonuclease Inhibitor"/>
    <property type="match status" value="1"/>
</dbReference>
<dbReference type="EMBL" id="JANAVB010006394">
    <property type="protein sequence ID" value="KAJ6845190.1"/>
    <property type="molecule type" value="Genomic_DNA"/>
</dbReference>
<evidence type="ECO:0000256" key="4">
    <source>
        <dbReference type="ARBA" id="ARBA00022737"/>
    </source>
</evidence>
<protein>
    <submittedName>
        <fullName evidence="8">Polygalacturonase inhibitor-like</fullName>
    </submittedName>
</protein>
<keyword evidence="5" id="KW-0472">Membrane</keyword>
<comment type="subcellular location">
    <subcellularLocation>
        <location evidence="1">Membrane</location>
    </subcellularLocation>
</comment>
<keyword evidence="4" id="KW-0677">Repeat</keyword>
<keyword evidence="9" id="KW-1185">Reference proteome</keyword>
<evidence type="ECO:0000256" key="2">
    <source>
        <dbReference type="ARBA" id="ARBA00022614"/>
    </source>
</evidence>
<evidence type="ECO:0000313" key="9">
    <source>
        <dbReference type="Proteomes" id="UP001140949"/>
    </source>
</evidence>
<dbReference type="InterPro" id="IPR032675">
    <property type="entry name" value="LRR_dom_sf"/>
</dbReference>
<feature type="chain" id="PRO_5043567880" evidence="6">
    <location>
        <begin position="23"/>
        <end position="337"/>
    </location>
</feature>
<accession>A0AAX6HVW2</accession>
<dbReference type="PANTHER" id="PTHR48060:SF21">
    <property type="entry name" value="L DOMAIN-LIKE PROTEIN"/>
    <property type="match status" value="1"/>
</dbReference>
<dbReference type="GO" id="GO:0016020">
    <property type="term" value="C:membrane"/>
    <property type="evidence" value="ECO:0007669"/>
    <property type="project" value="UniProtKB-SubCell"/>
</dbReference>
<comment type="caution">
    <text evidence="8">The sequence shown here is derived from an EMBL/GenBank/DDBJ whole genome shotgun (WGS) entry which is preliminary data.</text>
</comment>
<keyword evidence="2" id="KW-0433">Leucine-rich repeat</keyword>
<keyword evidence="3 6" id="KW-0732">Signal</keyword>
<sequence>MATTILLLIFLTLFSSASSAAAAACNKKDESALLAFKNSFRYSSLTSWSRSTDCCSSWDSVSCDSASGRVTTLRFFNDYDMPESIFLNGSIPAAIGDLSELEHVDFSRISSLEGTIPPQLLKLKKLQSLQISQTQVSGPVPHFLSELASLKGLELRYNRLSGPIPASLGNLVHLTSLTLSGNRLTGAVPASLFSKLPKGSLASLALSENKLTGTVPKSFASVPFSSVYLDNNKLTGDALFLFGRSKPTVHINLARNSLAFDFGKAVFPPSMEYIDISHNEIYGSIPYGITKLRNLNYFDVNSNKLCGKIPPNGGRLLSPENYAHNKCLCGGPLKPCK</sequence>
<evidence type="ECO:0000256" key="1">
    <source>
        <dbReference type="ARBA" id="ARBA00004370"/>
    </source>
</evidence>
<proteinExistence type="predicted"/>
<dbReference type="Pfam" id="PF13855">
    <property type="entry name" value="LRR_8"/>
    <property type="match status" value="1"/>
</dbReference>
<name>A0AAX6HVW2_IRIPA</name>